<dbReference type="GeneID" id="75577943"/>
<dbReference type="EMBL" id="AMPZ03000007">
    <property type="protein sequence ID" value="KAH9580725.1"/>
    <property type="molecule type" value="Genomic_DNA"/>
</dbReference>
<feature type="chain" id="PRO_5036781341" evidence="1">
    <location>
        <begin position="21"/>
        <end position="249"/>
    </location>
</feature>
<name>A0A922LF45_SCHHA</name>
<dbReference type="RefSeq" id="XP_051065051.1">
    <property type="nucleotide sequence ID" value="XM_051217634.1"/>
</dbReference>
<reference evidence="2" key="4">
    <citation type="journal article" date="2022" name="PLoS Pathog.">
        <title>Chromosome-level genome of Schistosoma haematobium underpins genome-wide explorations of molecular variation.</title>
        <authorList>
            <person name="Stroehlein A.J."/>
            <person name="Korhonen P.K."/>
            <person name="Lee V.V."/>
            <person name="Ralph S.A."/>
            <person name="Mentink-Kane M."/>
            <person name="You H."/>
            <person name="McManus D.P."/>
            <person name="Tchuente L.T."/>
            <person name="Stothard J.R."/>
            <person name="Kaur P."/>
            <person name="Dudchenko O."/>
            <person name="Aiden E.L."/>
            <person name="Yang B."/>
            <person name="Yang H."/>
            <person name="Emery A.M."/>
            <person name="Webster B.L."/>
            <person name="Brindley P.J."/>
            <person name="Rollinson D."/>
            <person name="Chang B.C.H."/>
            <person name="Gasser R.B."/>
            <person name="Young N.D."/>
        </authorList>
    </citation>
    <scope>NUCLEOTIDE SEQUENCE</scope>
</reference>
<organism evidence="2 3">
    <name type="scientific">Schistosoma haematobium</name>
    <name type="common">Blood fluke</name>
    <dbReference type="NCBI Taxonomy" id="6185"/>
    <lineage>
        <taxon>Eukaryota</taxon>
        <taxon>Metazoa</taxon>
        <taxon>Spiralia</taxon>
        <taxon>Lophotrochozoa</taxon>
        <taxon>Platyhelminthes</taxon>
        <taxon>Trematoda</taxon>
        <taxon>Digenea</taxon>
        <taxon>Strigeidida</taxon>
        <taxon>Schistosomatoidea</taxon>
        <taxon>Schistosomatidae</taxon>
        <taxon>Schistosoma</taxon>
    </lineage>
</organism>
<proteinExistence type="predicted"/>
<reference evidence="2" key="1">
    <citation type="journal article" date="2012" name="Nat. Genet.">
        <title>Whole-genome sequence of Schistosoma haematobium.</title>
        <authorList>
            <person name="Young N.D."/>
            <person name="Jex A.R."/>
            <person name="Li B."/>
            <person name="Liu S."/>
            <person name="Yang L."/>
            <person name="Xiong Z."/>
            <person name="Li Y."/>
            <person name="Cantacessi C."/>
            <person name="Hall R.S."/>
            <person name="Xu X."/>
            <person name="Chen F."/>
            <person name="Wu X."/>
            <person name="Zerlotini A."/>
            <person name="Oliveira G."/>
            <person name="Hofmann A."/>
            <person name="Zhang G."/>
            <person name="Fang X."/>
            <person name="Kang Y."/>
            <person name="Campbell B.E."/>
            <person name="Loukas A."/>
            <person name="Ranganathan S."/>
            <person name="Rollinson D."/>
            <person name="Rinaldi G."/>
            <person name="Brindley P.J."/>
            <person name="Yang H."/>
            <person name="Wang J."/>
            <person name="Wang J."/>
            <person name="Gasser R.B."/>
        </authorList>
    </citation>
    <scope>NUCLEOTIDE SEQUENCE</scope>
</reference>
<dbReference type="CTD" id="75577943"/>
<keyword evidence="1" id="KW-0732">Signal</keyword>
<accession>A0A922LF45</accession>
<dbReference type="AlphaFoldDB" id="A0A922LF45"/>
<sequence>MFRSQVAVVWFLFFLLVCNAGDQEVAAQTLEFSSKDIVVNTLSVRVKEWDEIIENKGVAQSLKLLDRYCANVVDVVKELKPKLSSATLSCDIDHSQRPNDIRVDTVKVELAVLSSEMEKVFSSKTWFPSLKNSLESGNVNVNSAWIIDIVSVSDPTAVGRESYLFQKTYSTSLVTTDKCRELKIIMSNIYTGFGETMTNCSFDVLTGDISTTMDYRELMKKGYCCSEYNVYRRNYWSIYELLYEGESGE</sequence>
<gene>
    <name evidence="2" type="ORF">MS3_00009279</name>
</gene>
<evidence type="ECO:0000313" key="2">
    <source>
        <dbReference type="EMBL" id="KAH9580725.1"/>
    </source>
</evidence>
<protein>
    <submittedName>
        <fullName evidence="2">Uncharacterized protein</fullName>
    </submittedName>
</protein>
<dbReference type="KEGG" id="shx:MS3_00009279"/>
<keyword evidence="3" id="KW-1185">Reference proteome</keyword>
<comment type="caution">
    <text evidence="2">The sequence shown here is derived from an EMBL/GenBank/DDBJ whole genome shotgun (WGS) entry which is preliminary data.</text>
</comment>
<evidence type="ECO:0000313" key="3">
    <source>
        <dbReference type="Proteomes" id="UP000471633"/>
    </source>
</evidence>
<dbReference type="Proteomes" id="UP000471633">
    <property type="component" value="Unassembled WGS sequence"/>
</dbReference>
<feature type="signal peptide" evidence="1">
    <location>
        <begin position="1"/>
        <end position="20"/>
    </location>
</feature>
<evidence type="ECO:0000256" key="1">
    <source>
        <dbReference type="SAM" id="SignalP"/>
    </source>
</evidence>
<reference evidence="2" key="3">
    <citation type="submission" date="2021-06" db="EMBL/GenBank/DDBJ databases">
        <title>Chromosome-level genome assembly for S. haematobium.</title>
        <authorList>
            <person name="Stroehlein A.J."/>
        </authorList>
    </citation>
    <scope>NUCLEOTIDE SEQUENCE</scope>
</reference>
<reference evidence="2" key="2">
    <citation type="journal article" date="2019" name="Gigascience">
        <title>High-quality Schistosoma haematobium genome achieved by single-molecule and long-range sequencing.</title>
        <authorList>
            <person name="Stroehlein A.J."/>
            <person name="Korhonen P.K."/>
            <person name="Chong T.M."/>
            <person name="Lim Y.L."/>
            <person name="Chan K.G."/>
            <person name="Webster B."/>
            <person name="Rollinson D."/>
            <person name="Brindley P.J."/>
            <person name="Gasser R.B."/>
            <person name="Young N.D."/>
        </authorList>
    </citation>
    <scope>NUCLEOTIDE SEQUENCE</scope>
</reference>